<name>A0A1T2KUN4_9GAMM</name>
<sequence>MSDQTEPDAELESFDSAADRPEGEIVDAEVLEMEDEAKEKAPSGLIRLALVLAVAGVIGVTALLGFGYNYWNNMQTSLLEMNRIITQADQARNALQQGLDETRQAYEVQKKVIDEQKATLAAQDEKLSSERERLDRQSQEMSASLDAVYERVGHESTAWMAAEAEYLMRVANHRLRLERDVATAIKALQAADARLRDSGDPGWSNVRQTLAEEIAALQGIAQLDRTGLSARLSAMVKRINSLKIIGTEPVRRVVEATAEQPAETTEGKSFKTLLQDGWEGFKSVMVIRHHGKPVTAMLPPEQQFFVYQNLRLQLEAARMSMLRGDRILYTASLETAEQWMNDLFDTEDAAAQAVLSEIAELKTIDISPGLPDISGSLVGLRSRMKQADSGSGAQ</sequence>
<keyword evidence="3" id="KW-1133">Transmembrane helix</keyword>
<evidence type="ECO:0000256" key="1">
    <source>
        <dbReference type="SAM" id="Coils"/>
    </source>
</evidence>
<keyword evidence="3" id="KW-0472">Membrane</keyword>
<protein>
    <recommendedName>
        <fullName evidence="6">HemX protein</fullName>
    </recommendedName>
</protein>
<keyword evidence="3" id="KW-0812">Transmembrane</keyword>
<evidence type="ECO:0008006" key="6">
    <source>
        <dbReference type="Google" id="ProtNLM"/>
    </source>
</evidence>
<proteinExistence type="predicted"/>
<dbReference type="PANTHER" id="PTHR38043:SF1">
    <property type="entry name" value="PROTEIN HEMX"/>
    <property type="match status" value="1"/>
</dbReference>
<feature type="compositionally biased region" description="Acidic residues" evidence="2">
    <location>
        <begin position="1"/>
        <end position="13"/>
    </location>
</feature>
<reference evidence="4 5" key="1">
    <citation type="submission" date="2016-11" db="EMBL/GenBank/DDBJ databases">
        <title>Mixed transmission modes and dynamic genome evolution in an obligate animal-bacterial symbiosis.</title>
        <authorList>
            <person name="Russell S.L."/>
            <person name="Corbett-Detig R.B."/>
            <person name="Cavanaugh C.M."/>
        </authorList>
    </citation>
    <scope>NUCLEOTIDE SEQUENCE [LARGE SCALE GENOMIC DNA]</scope>
    <source>
        <strain evidence="4">Se-Cadez</strain>
    </source>
</reference>
<dbReference type="PANTHER" id="PTHR38043">
    <property type="entry name" value="PROTEIN HEMX"/>
    <property type="match status" value="1"/>
</dbReference>
<dbReference type="OrthoDB" id="5739852at2"/>
<dbReference type="RefSeq" id="WP_078486906.1">
    <property type="nucleotide sequence ID" value="NZ_MPRJ01000033.1"/>
</dbReference>
<dbReference type="InterPro" id="IPR007470">
    <property type="entry name" value="HemX"/>
</dbReference>
<dbReference type="Pfam" id="PF04375">
    <property type="entry name" value="HemX"/>
    <property type="match status" value="1"/>
</dbReference>
<dbReference type="EMBL" id="MPRJ01000033">
    <property type="protein sequence ID" value="OOZ36578.1"/>
    <property type="molecule type" value="Genomic_DNA"/>
</dbReference>
<feature type="coiled-coil region" evidence="1">
    <location>
        <begin position="113"/>
        <end position="140"/>
    </location>
</feature>
<evidence type="ECO:0000313" key="5">
    <source>
        <dbReference type="Proteomes" id="UP000190896"/>
    </source>
</evidence>
<organism evidence="4 5">
    <name type="scientific">Solemya velesiana gill symbiont</name>
    <dbReference type="NCBI Taxonomy" id="1918948"/>
    <lineage>
        <taxon>Bacteria</taxon>
        <taxon>Pseudomonadati</taxon>
        <taxon>Pseudomonadota</taxon>
        <taxon>Gammaproteobacteria</taxon>
        <taxon>sulfur-oxidizing symbionts</taxon>
    </lineage>
</organism>
<comment type="caution">
    <text evidence="4">The sequence shown here is derived from an EMBL/GenBank/DDBJ whole genome shotgun (WGS) entry which is preliminary data.</text>
</comment>
<feature type="region of interest" description="Disordered" evidence="2">
    <location>
        <begin position="1"/>
        <end position="24"/>
    </location>
</feature>
<evidence type="ECO:0000313" key="4">
    <source>
        <dbReference type="EMBL" id="OOZ36578.1"/>
    </source>
</evidence>
<keyword evidence="5" id="KW-1185">Reference proteome</keyword>
<dbReference type="Proteomes" id="UP000190896">
    <property type="component" value="Unassembled WGS sequence"/>
</dbReference>
<evidence type="ECO:0000256" key="2">
    <source>
        <dbReference type="SAM" id="MobiDB-lite"/>
    </source>
</evidence>
<gene>
    <name evidence="4" type="ORF">BOW51_06420</name>
</gene>
<dbReference type="AlphaFoldDB" id="A0A1T2KUN4"/>
<accession>A0A1T2KUN4</accession>
<evidence type="ECO:0000256" key="3">
    <source>
        <dbReference type="SAM" id="Phobius"/>
    </source>
</evidence>
<keyword evidence="1" id="KW-0175">Coiled coil</keyword>
<feature type="transmembrane region" description="Helical" evidence="3">
    <location>
        <begin position="48"/>
        <end position="71"/>
    </location>
</feature>